<dbReference type="GO" id="GO:0005829">
    <property type="term" value="C:cytosol"/>
    <property type="evidence" value="ECO:0007669"/>
    <property type="project" value="TreeGrafter"/>
</dbReference>
<keyword evidence="12 16" id="KW-0560">Oxidoreductase</keyword>
<dbReference type="InterPro" id="IPR016167">
    <property type="entry name" value="FAD-bd_PCMH_sub1"/>
</dbReference>
<protein>
    <recommendedName>
        <fullName evidence="16">UDP-N-acetylenolpyruvoylglucosamine reductase</fullName>
        <ecNumber evidence="16">1.3.1.98</ecNumber>
    </recommendedName>
    <alternativeName>
        <fullName evidence="16">UDP-N-acetylmuramate dehydrogenase</fullName>
    </alternativeName>
</protein>
<evidence type="ECO:0000256" key="4">
    <source>
        <dbReference type="ARBA" id="ARBA00004752"/>
    </source>
</evidence>
<dbReference type="AlphaFoldDB" id="A0A1G2EER8"/>
<keyword evidence="7 16" id="KW-0285">Flavoprotein</keyword>
<evidence type="ECO:0000256" key="9">
    <source>
        <dbReference type="ARBA" id="ARBA00022857"/>
    </source>
</evidence>
<feature type="domain" description="UDP-N-acetylenolpyruvoylglucosamine reductase C-terminal" evidence="18">
    <location>
        <begin position="165"/>
        <end position="259"/>
    </location>
</feature>
<feature type="active site" evidence="16">
    <location>
        <position position="137"/>
    </location>
</feature>
<sequence length="260" mass="28956">MEIKRNVVLVKYTTFHIGGKAKYFFVAKNKDEIIKAIEWAKDKNLPFFILGGGSNLLVSDKGYRGLVIKFGEPLSLYVLKGLDWAVGIPGTIQGAVYGNAGAFGKSMKDAVKSVEVFDIKTNKIKIFKNKDCKFSYRDSIFKRNKNLIIISVKIKTSPKANAFRRAGEYLNYKKNTQPLNFASAGSVFKNPPGASAGELIERCGLKGKKIGNVKISEKHANFIVNLGGGKARDVKKLIKIIKTRVKKKFKIDLTEEIQFL</sequence>
<evidence type="ECO:0000313" key="19">
    <source>
        <dbReference type="EMBL" id="OGZ23668.1"/>
    </source>
</evidence>
<evidence type="ECO:0000259" key="18">
    <source>
        <dbReference type="Pfam" id="PF02873"/>
    </source>
</evidence>
<dbReference type="InterPro" id="IPR003170">
    <property type="entry name" value="MurB"/>
</dbReference>
<keyword evidence="13 16" id="KW-0131">Cell cycle</keyword>
<dbReference type="Gene3D" id="3.30.43.10">
    <property type="entry name" value="Uridine Diphospho-n-acetylenolpyruvylglucosamine Reductase, domain 2"/>
    <property type="match status" value="1"/>
</dbReference>
<dbReference type="InterPro" id="IPR011601">
    <property type="entry name" value="MurB_C"/>
</dbReference>
<name>A0A1G2EER8_9BACT</name>
<evidence type="ECO:0000256" key="11">
    <source>
        <dbReference type="ARBA" id="ARBA00022984"/>
    </source>
</evidence>
<evidence type="ECO:0000256" key="12">
    <source>
        <dbReference type="ARBA" id="ARBA00023002"/>
    </source>
</evidence>
<dbReference type="InterPro" id="IPR016169">
    <property type="entry name" value="FAD-bd_PCMH_sub2"/>
</dbReference>
<dbReference type="SUPFAM" id="SSF56194">
    <property type="entry name" value="Uridine diphospho-N-Acetylenolpyruvylglucosamine reductase, MurB, C-terminal domain"/>
    <property type="match status" value="1"/>
</dbReference>
<dbReference type="InterPro" id="IPR036318">
    <property type="entry name" value="FAD-bd_PCMH-like_sf"/>
</dbReference>
<evidence type="ECO:0000256" key="6">
    <source>
        <dbReference type="ARBA" id="ARBA00022618"/>
    </source>
</evidence>
<dbReference type="SUPFAM" id="SSF56176">
    <property type="entry name" value="FAD-binding/transporter-associated domain-like"/>
    <property type="match status" value="1"/>
</dbReference>
<evidence type="ECO:0000313" key="20">
    <source>
        <dbReference type="Proteomes" id="UP000176406"/>
    </source>
</evidence>
<keyword evidence="14 16" id="KW-0961">Cell wall biogenesis/degradation</keyword>
<evidence type="ECO:0000256" key="16">
    <source>
        <dbReference type="HAMAP-Rule" id="MF_00037"/>
    </source>
</evidence>
<evidence type="ECO:0000256" key="14">
    <source>
        <dbReference type="ARBA" id="ARBA00023316"/>
    </source>
</evidence>
<dbReference type="PANTHER" id="PTHR21071">
    <property type="entry name" value="UDP-N-ACETYLENOLPYRUVOYLGLUCOSAMINE REDUCTASE"/>
    <property type="match status" value="1"/>
</dbReference>
<keyword evidence="6 16" id="KW-0132">Cell division</keyword>
<comment type="function">
    <text evidence="2 16">Cell wall formation.</text>
</comment>
<evidence type="ECO:0000256" key="15">
    <source>
        <dbReference type="ARBA" id="ARBA00048914"/>
    </source>
</evidence>
<reference evidence="19 20" key="1">
    <citation type="journal article" date="2016" name="Nat. Commun.">
        <title>Thousands of microbial genomes shed light on interconnected biogeochemical processes in an aquifer system.</title>
        <authorList>
            <person name="Anantharaman K."/>
            <person name="Brown C.T."/>
            <person name="Hug L.A."/>
            <person name="Sharon I."/>
            <person name="Castelle C.J."/>
            <person name="Probst A.J."/>
            <person name="Thomas B.C."/>
            <person name="Singh A."/>
            <person name="Wilkins M.J."/>
            <person name="Karaoz U."/>
            <person name="Brodie E.L."/>
            <person name="Williams K.H."/>
            <person name="Hubbard S.S."/>
            <person name="Banfield J.F."/>
        </authorList>
    </citation>
    <scope>NUCLEOTIDE SEQUENCE [LARGE SCALE GENOMIC DNA]</scope>
</reference>
<evidence type="ECO:0000256" key="13">
    <source>
        <dbReference type="ARBA" id="ARBA00023306"/>
    </source>
</evidence>
<evidence type="ECO:0000256" key="5">
    <source>
        <dbReference type="ARBA" id="ARBA00022490"/>
    </source>
</evidence>
<feature type="domain" description="FAD linked oxidase N-terminal" evidence="17">
    <location>
        <begin position="22"/>
        <end position="71"/>
    </location>
</feature>
<dbReference type="GO" id="GO:0008762">
    <property type="term" value="F:UDP-N-acetylmuramate dehydrogenase activity"/>
    <property type="evidence" value="ECO:0007669"/>
    <property type="project" value="UniProtKB-UniRule"/>
</dbReference>
<feature type="active site" evidence="16">
    <location>
        <position position="256"/>
    </location>
</feature>
<dbReference type="Gene3D" id="3.90.78.10">
    <property type="entry name" value="UDP-N-acetylenolpyruvoylglucosamine reductase, C-terminal domain"/>
    <property type="match status" value="1"/>
</dbReference>
<evidence type="ECO:0000256" key="1">
    <source>
        <dbReference type="ARBA" id="ARBA00001974"/>
    </source>
</evidence>
<dbReference type="Proteomes" id="UP000176406">
    <property type="component" value="Unassembled WGS sequence"/>
</dbReference>
<keyword evidence="8 16" id="KW-0274">FAD</keyword>
<comment type="subcellular location">
    <subcellularLocation>
        <location evidence="3 16">Cytoplasm</location>
    </subcellularLocation>
</comment>
<evidence type="ECO:0000259" key="17">
    <source>
        <dbReference type="Pfam" id="PF01565"/>
    </source>
</evidence>
<dbReference type="UniPathway" id="UPA00219"/>
<dbReference type="EC" id="1.3.1.98" evidence="16"/>
<dbReference type="GO" id="GO:0009252">
    <property type="term" value="P:peptidoglycan biosynthetic process"/>
    <property type="evidence" value="ECO:0007669"/>
    <property type="project" value="UniProtKB-UniRule"/>
</dbReference>
<dbReference type="InterPro" id="IPR006094">
    <property type="entry name" value="Oxid_FAD_bind_N"/>
</dbReference>
<comment type="similarity">
    <text evidence="16">Belongs to the MurB family.</text>
</comment>
<evidence type="ECO:0000256" key="3">
    <source>
        <dbReference type="ARBA" id="ARBA00004496"/>
    </source>
</evidence>
<proteinExistence type="inferred from homology"/>
<keyword evidence="10 16" id="KW-0133">Cell shape</keyword>
<keyword evidence="9 16" id="KW-0521">NADP</keyword>
<evidence type="ECO:0000256" key="10">
    <source>
        <dbReference type="ARBA" id="ARBA00022960"/>
    </source>
</evidence>
<dbReference type="PANTHER" id="PTHR21071:SF4">
    <property type="entry name" value="UDP-N-ACETYLENOLPYRUVOYLGLUCOSAMINE REDUCTASE"/>
    <property type="match status" value="1"/>
</dbReference>
<feature type="active site" description="Proton donor" evidence="16">
    <location>
        <position position="186"/>
    </location>
</feature>
<dbReference type="GO" id="GO:0008360">
    <property type="term" value="P:regulation of cell shape"/>
    <property type="evidence" value="ECO:0007669"/>
    <property type="project" value="UniProtKB-KW"/>
</dbReference>
<comment type="pathway">
    <text evidence="4 16">Cell wall biogenesis; peptidoglycan biosynthesis.</text>
</comment>
<comment type="catalytic activity">
    <reaction evidence="15 16">
        <text>UDP-N-acetyl-alpha-D-muramate + NADP(+) = UDP-N-acetyl-3-O-(1-carboxyvinyl)-alpha-D-glucosamine + NADPH + H(+)</text>
        <dbReference type="Rhea" id="RHEA:12248"/>
        <dbReference type="ChEBI" id="CHEBI:15378"/>
        <dbReference type="ChEBI" id="CHEBI:57783"/>
        <dbReference type="ChEBI" id="CHEBI:58349"/>
        <dbReference type="ChEBI" id="CHEBI:68483"/>
        <dbReference type="ChEBI" id="CHEBI:70757"/>
        <dbReference type="EC" id="1.3.1.98"/>
    </reaction>
</comment>
<dbReference type="HAMAP" id="MF_00037">
    <property type="entry name" value="MurB"/>
    <property type="match status" value="1"/>
</dbReference>
<comment type="caution">
    <text evidence="19">The sequence shown here is derived from an EMBL/GenBank/DDBJ whole genome shotgun (WGS) entry which is preliminary data.</text>
</comment>
<organism evidence="19 20">
    <name type="scientific">Candidatus Nealsonbacteria bacterium RIFCSPLOWO2_01_FULL_41_9</name>
    <dbReference type="NCBI Taxonomy" id="1801671"/>
    <lineage>
        <taxon>Bacteria</taxon>
        <taxon>Candidatus Nealsoniibacteriota</taxon>
    </lineage>
</organism>
<dbReference type="Pfam" id="PF02873">
    <property type="entry name" value="MurB_C"/>
    <property type="match status" value="1"/>
</dbReference>
<dbReference type="GO" id="GO:0071555">
    <property type="term" value="P:cell wall organization"/>
    <property type="evidence" value="ECO:0007669"/>
    <property type="project" value="UniProtKB-KW"/>
</dbReference>
<dbReference type="GO" id="GO:0050660">
    <property type="term" value="F:flavin adenine dinucleotide binding"/>
    <property type="evidence" value="ECO:0007669"/>
    <property type="project" value="InterPro"/>
</dbReference>
<dbReference type="EMBL" id="MHMG01000011">
    <property type="protein sequence ID" value="OGZ23668.1"/>
    <property type="molecule type" value="Genomic_DNA"/>
</dbReference>
<gene>
    <name evidence="16" type="primary">murB</name>
    <name evidence="19" type="ORF">A3A08_02045</name>
</gene>
<evidence type="ECO:0000256" key="7">
    <source>
        <dbReference type="ARBA" id="ARBA00022630"/>
    </source>
</evidence>
<comment type="cofactor">
    <cofactor evidence="1 16">
        <name>FAD</name>
        <dbReference type="ChEBI" id="CHEBI:57692"/>
    </cofactor>
</comment>
<dbReference type="GO" id="GO:0051301">
    <property type="term" value="P:cell division"/>
    <property type="evidence" value="ECO:0007669"/>
    <property type="project" value="UniProtKB-KW"/>
</dbReference>
<dbReference type="InterPro" id="IPR036635">
    <property type="entry name" value="MurB_C_sf"/>
</dbReference>
<accession>A0A1G2EER8</accession>
<keyword evidence="5 16" id="KW-0963">Cytoplasm</keyword>
<evidence type="ECO:0000256" key="8">
    <source>
        <dbReference type="ARBA" id="ARBA00022827"/>
    </source>
</evidence>
<dbReference type="Pfam" id="PF01565">
    <property type="entry name" value="FAD_binding_4"/>
    <property type="match status" value="1"/>
</dbReference>
<keyword evidence="11 16" id="KW-0573">Peptidoglycan synthesis</keyword>
<evidence type="ECO:0000256" key="2">
    <source>
        <dbReference type="ARBA" id="ARBA00003921"/>
    </source>
</evidence>
<dbReference type="Gene3D" id="3.30.465.10">
    <property type="match status" value="1"/>
</dbReference>
<dbReference type="NCBIfam" id="TIGR00179">
    <property type="entry name" value="murB"/>
    <property type="match status" value="1"/>
</dbReference>